<dbReference type="OrthoDB" id="3181909at2"/>
<gene>
    <name evidence="5" type="ORF">GA0070608_4685</name>
</gene>
<evidence type="ECO:0000256" key="3">
    <source>
        <dbReference type="SAM" id="MobiDB-lite"/>
    </source>
</evidence>
<dbReference type="PANTHER" id="PTHR48081">
    <property type="entry name" value="AB HYDROLASE SUPERFAMILY PROTEIN C4A8.06C"/>
    <property type="match status" value="1"/>
</dbReference>
<dbReference type="InterPro" id="IPR029058">
    <property type="entry name" value="AB_hydrolase_fold"/>
</dbReference>
<sequence length="339" mass="35405">MSVHPQVAAYRAAREAAGTPPLYTQTLAEARAADLAAIRAGGGAVEPVHEVRDTRVPGPAGDLPVRIHRPAGQGPLPTLVYFFGGGWTLGSIDTADGICRRLANAVPCQVVTVGYRLAPEHPFPAAVHDCHAATRWIVDNPEEFGVDPERVAVGGDSAGGNLAAAVTLLARERGGPRLAAQLLVYPNTDQSAEPDGDGADPLLFNRRSVAWYRGHYLAGPADAWHPLASPLRAEDLTGLPPALVITAEHDPLCAEGERYARRLRDAGVPTTRTRYAGMIHGFFAMPGAFDDGRRAQDQAAAFLRERFGATATGATATGATGSEATATGAASVGRETGDG</sequence>
<dbReference type="Proteomes" id="UP000199343">
    <property type="component" value="Unassembled WGS sequence"/>
</dbReference>
<dbReference type="PANTHER" id="PTHR48081:SF8">
    <property type="entry name" value="ALPHA_BETA HYDROLASE FOLD-3 DOMAIN-CONTAINING PROTEIN-RELATED"/>
    <property type="match status" value="1"/>
</dbReference>
<proteinExistence type="inferred from homology"/>
<keyword evidence="2" id="KW-0378">Hydrolase</keyword>
<dbReference type="InterPro" id="IPR050300">
    <property type="entry name" value="GDXG_lipolytic_enzyme"/>
</dbReference>
<evidence type="ECO:0000259" key="4">
    <source>
        <dbReference type="Pfam" id="PF07859"/>
    </source>
</evidence>
<dbReference type="EMBL" id="FMIC01000002">
    <property type="protein sequence ID" value="SCL71571.1"/>
    <property type="molecule type" value="Genomic_DNA"/>
</dbReference>
<feature type="region of interest" description="Disordered" evidence="3">
    <location>
        <begin position="314"/>
        <end position="339"/>
    </location>
</feature>
<dbReference type="SUPFAM" id="SSF53474">
    <property type="entry name" value="alpha/beta-Hydrolases"/>
    <property type="match status" value="1"/>
</dbReference>
<evidence type="ECO:0000256" key="1">
    <source>
        <dbReference type="ARBA" id="ARBA00010515"/>
    </source>
</evidence>
<dbReference type="Pfam" id="PF07859">
    <property type="entry name" value="Abhydrolase_3"/>
    <property type="match status" value="1"/>
</dbReference>
<dbReference type="Gene3D" id="3.40.50.1820">
    <property type="entry name" value="alpha/beta hydrolase"/>
    <property type="match status" value="1"/>
</dbReference>
<feature type="domain" description="Alpha/beta hydrolase fold-3" evidence="4">
    <location>
        <begin position="79"/>
        <end position="283"/>
    </location>
</feature>
<dbReference type="InterPro" id="IPR013094">
    <property type="entry name" value="AB_hydrolase_3"/>
</dbReference>
<evidence type="ECO:0000313" key="5">
    <source>
        <dbReference type="EMBL" id="SCL71571.1"/>
    </source>
</evidence>
<dbReference type="STRING" id="47871.GA0070608_4685"/>
<name>A0A1C6VYZ5_9ACTN</name>
<accession>A0A1C6VYZ5</accession>
<reference evidence="5 6" key="1">
    <citation type="submission" date="2016-06" db="EMBL/GenBank/DDBJ databases">
        <authorList>
            <person name="Kjaerup R.B."/>
            <person name="Dalgaard T.S."/>
            <person name="Juul-Madsen H.R."/>
        </authorList>
    </citation>
    <scope>NUCLEOTIDE SEQUENCE [LARGE SCALE GENOMIC DNA]</scope>
    <source>
        <strain evidence="5 6">DSM 43363</strain>
    </source>
</reference>
<dbReference type="ESTHER" id="9actn-a0a1c6vyz5">
    <property type="family name" value="Hormone-sensitive_lipase_like"/>
</dbReference>
<dbReference type="AlphaFoldDB" id="A0A1C6VYZ5"/>
<organism evidence="5 6">
    <name type="scientific">Micromonospora peucetia</name>
    <dbReference type="NCBI Taxonomy" id="47871"/>
    <lineage>
        <taxon>Bacteria</taxon>
        <taxon>Bacillati</taxon>
        <taxon>Actinomycetota</taxon>
        <taxon>Actinomycetes</taxon>
        <taxon>Micromonosporales</taxon>
        <taxon>Micromonosporaceae</taxon>
        <taxon>Micromonospora</taxon>
    </lineage>
</organism>
<evidence type="ECO:0000256" key="2">
    <source>
        <dbReference type="ARBA" id="ARBA00022801"/>
    </source>
</evidence>
<dbReference type="GO" id="GO:0016787">
    <property type="term" value="F:hydrolase activity"/>
    <property type="evidence" value="ECO:0007669"/>
    <property type="project" value="UniProtKB-KW"/>
</dbReference>
<protein>
    <submittedName>
        <fullName evidence="5">Acetyl esterase</fullName>
    </submittedName>
</protein>
<feature type="compositionally biased region" description="Low complexity" evidence="3">
    <location>
        <begin position="314"/>
        <end position="330"/>
    </location>
</feature>
<comment type="similarity">
    <text evidence="1">Belongs to the 'GDXG' lipolytic enzyme family.</text>
</comment>
<dbReference type="FunFam" id="3.40.50.1820:FF:000089">
    <property type="entry name" value="Alpha/beta hydrolase"/>
    <property type="match status" value="1"/>
</dbReference>
<evidence type="ECO:0000313" key="6">
    <source>
        <dbReference type="Proteomes" id="UP000199343"/>
    </source>
</evidence>